<dbReference type="CDD" id="cd00165">
    <property type="entry name" value="S4"/>
    <property type="match status" value="1"/>
</dbReference>
<evidence type="ECO:0000256" key="10">
    <source>
        <dbReference type="ARBA" id="ARBA00043147"/>
    </source>
</evidence>
<evidence type="ECO:0000256" key="1">
    <source>
        <dbReference type="ARBA" id="ARBA00023235"/>
    </source>
</evidence>
<evidence type="ECO:0000256" key="4">
    <source>
        <dbReference type="ARBA" id="ARBA00038922"/>
    </source>
</evidence>
<dbReference type="InterPro" id="IPR006145">
    <property type="entry name" value="PsdUridine_synth_RsuA/RluA"/>
</dbReference>
<dbReference type="SMART" id="SM00363">
    <property type="entry name" value="S4"/>
    <property type="match status" value="1"/>
</dbReference>
<evidence type="ECO:0000256" key="2">
    <source>
        <dbReference type="ARBA" id="ARBA00036390"/>
    </source>
</evidence>
<gene>
    <name evidence="13" type="ORF">MST27_17150</name>
</gene>
<keyword evidence="1" id="KW-0413">Isomerase</keyword>
<proteinExistence type="predicted"/>
<dbReference type="PROSITE" id="PS50889">
    <property type="entry name" value="S4"/>
    <property type="match status" value="1"/>
</dbReference>
<dbReference type="Gene3D" id="3.10.290.10">
    <property type="entry name" value="RNA-binding S4 domain"/>
    <property type="match status" value="1"/>
</dbReference>
<sequence>MADPIRLSKRLADQLGCSRREAELYIEGGWVRVDGEIVEAPYFKVLDQRIELLPGASPVEVLPVTLLWHKPAGVPCPTEPGPVHDLLAKAPRWDADDARQTPRGRHFARQQLLLPLATEASGLLVFSQQREVIRALTQTRTPHEQEYVIEVRGEPKAGGLDRLAKGLAHRGRELKAKASWQSESRLRVVAKAPRADDLRLICEAVGLEMLACKRIRIGRLSMAKLPVGEWRYLGDHERF</sequence>
<feature type="domain" description="RNA-binding S4" evidence="12">
    <location>
        <begin position="5"/>
        <end position="67"/>
    </location>
</feature>
<evidence type="ECO:0000313" key="14">
    <source>
        <dbReference type="Proteomes" id="UP001139682"/>
    </source>
</evidence>
<dbReference type="Proteomes" id="UP001139682">
    <property type="component" value="Unassembled WGS sequence"/>
</dbReference>
<evidence type="ECO:0000313" key="13">
    <source>
        <dbReference type="EMBL" id="MCJ0975102.1"/>
    </source>
</evidence>
<dbReference type="AlphaFoldDB" id="A0A9X1W5D4"/>
<evidence type="ECO:0000256" key="6">
    <source>
        <dbReference type="ARBA" id="ARBA00041420"/>
    </source>
</evidence>
<dbReference type="Pfam" id="PF00849">
    <property type="entry name" value="PseudoU_synth_2"/>
    <property type="match status" value="1"/>
</dbReference>
<evidence type="ECO:0000256" key="9">
    <source>
        <dbReference type="ARBA" id="ARBA00042890"/>
    </source>
</evidence>
<reference evidence="13" key="1">
    <citation type="submission" date="2022-03" db="EMBL/GenBank/DDBJ databases">
        <title>Pseudomonas marianensis sp. nov., a marine bacterium isolated from deep-sea sediments of the Mariana Trench.</title>
        <authorList>
            <person name="Wei Y."/>
        </authorList>
    </citation>
    <scope>NUCLEOTIDE SEQUENCE</scope>
    <source>
        <strain evidence="13">PS1</strain>
    </source>
</reference>
<evidence type="ECO:0000256" key="11">
    <source>
        <dbReference type="PROSITE-ProRule" id="PRU00182"/>
    </source>
</evidence>
<dbReference type="SUPFAM" id="SSF55120">
    <property type="entry name" value="Pseudouridine synthase"/>
    <property type="match status" value="1"/>
</dbReference>
<dbReference type="Gene3D" id="3.30.2350.10">
    <property type="entry name" value="Pseudouridine synthase"/>
    <property type="match status" value="1"/>
</dbReference>
<dbReference type="PANTHER" id="PTHR47683">
    <property type="entry name" value="PSEUDOURIDINE SYNTHASE FAMILY PROTEIN-RELATED"/>
    <property type="match status" value="1"/>
</dbReference>
<dbReference type="RefSeq" id="WP_243607149.1">
    <property type="nucleotide sequence ID" value="NZ_JALGRD010000009.1"/>
</dbReference>
<evidence type="ECO:0000259" key="12">
    <source>
        <dbReference type="SMART" id="SM00363"/>
    </source>
</evidence>
<dbReference type="PANTHER" id="PTHR47683:SF2">
    <property type="entry name" value="RNA-BINDING S4 DOMAIN-CONTAINING PROTEIN"/>
    <property type="match status" value="1"/>
</dbReference>
<dbReference type="InterPro" id="IPR036986">
    <property type="entry name" value="S4_RNA-bd_sf"/>
</dbReference>
<dbReference type="EC" id="5.4.99.21" evidence="4"/>
<dbReference type="GO" id="GO:0160138">
    <property type="term" value="F:23S rRNA pseudouridine(2604) synthase activity"/>
    <property type="evidence" value="ECO:0007669"/>
    <property type="project" value="UniProtKB-EC"/>
</dbReference>
<dbReference type="EMBL" id="JALGRD010000009">
    <property type="protein sequence ID" value="MCJ0975102.1"/>
    <property type="molecule type" value="Genomic_DNA"/>
</dbReference>
<dbReference type="GO" id="GO:0000455">
    <property type="term" value="P:enzyme-directed rRNA pseudouridine synthesis"/>
    <property type="evidence" value="ECO:0007669"/>
    <property type="project" value="UniProtKB-ARBA"/>
</dbReference>
<dbReference type="Pfam" id="PF01479">
    <property type="entry name" value="S4"/>
    <property type="match status" value="1"/>
</dbReference>
<evidence type="ECO:0000256" key="7">
    <source>
        <dbReference type="ARBA" id="ARBA00041697"/>
    </source>
</evidence>
<dbReference type="GO" id="GO:0003723">
    <property type="term" value="F:RNA binding"/>
    <property type="evidence" value="ECO:0007669"/>
    <property type="project" value="UniProtKB-KW"/>
</dbReference>
<dbReference type="InterPro" id="IPR002942">
    <property type="entry name" value="S4_RNA-bd"/>
</dbReference>
<comment type="caution">
    <text evidence="13">The sequence shown here is derived from an EMBL/GenBank/DDBJ whole genome shotgun (WGS) entry which is preliminary data.</text>
</comment>
<protein>
    <recommendedName>
        <fullName evidence="5">Dual-specificity RNA pseudouridine synthase RluF</fullName>
        <ecNumber evidence="4">5.4.99.21</ecNumber>
    </recommendedName>
    <alternativeName>
        <fullName evidence="7">23S rRNA pseudouridine(2604) synthase</fullName>
    </alternativeName>
    <alternativeName>
        <fullName evidence="9">Ribosomal large subunit pseudouridine synthase F</fullName>
    </alternativeName>
    <alternativeName>
        <fullName evidence="8">rRNA pseudouridylate synthase F</fullName>
    </alternativeName>
    <alternativeName>
        <fullName evidence="10">rRNA-uridine isomerase F</fullName>
    </alternativeName>
    <alternativeName>
        <fullName evidence="6">tRNA(Tyr) pseudouridine(35) synthase</fullName>
    </alternativeName>
</protein>
<evidence type="ECO:0000256" key="5">
    <source>
        <dbReference type="ARBA" id="ARBA00039989"/>
    </source>
</evidence>
<evidence type="ECO:0000256" key="8">
    <source>
        <dbReference type="ARBA" id="ARBA00042843"/>
    </source>
</evidence>
<keyword evidence="11" id="KW-0694">RNA-binding</keyword>
<dbReference type="InterPro" id="IPR050343">
    <property type="entry name" value="RsuA_PseudoU_synthase"/>
</dbReference>
<organism evidence="13 14">
    <name type="scientific">Stutzerimonas marianensis</name>
    <dbReference type="NCBI Taxonomy" id="2929513"/>
    <lineage>
        <taxon>Bacteria</taxon>
        <taxon>Pseudomonadati</taxon>
        <taxon>Pseudomonadota</taxon>
        <taxon>Gammaproteobacteria</taxon>
        <taxon>Pseudomonadales</taxon>
        <taxon>Pseudomonadaceae</taxon>
        <taxon>Stutzerimonas</taxon>
    </lineage>
</organism>
<dbReference type="SUPFAM" id="SSF55174">
    <property type="entry name" value="Alpha-L RNA-binding motif"/>
    <property type="match status" value="1"/>
</dbReference>
<dbReference type="InterPro" id="IPR020103">
    <property type="entry name" value="PsdUridine_synth_cat_dom_sf"/>
</dbReference>
<accession>A0A9X1W5D4</accession>
<comment type="catalytic activity">
    <reaction evidence="2">
        <text>uridine(35) in tRNA(Tyr) = pseudouridine(35) in tRNA(Tyr)</text>
        <dbReference type="Rhea" id="RHEA:60556"/>
        <dbReference type="Rhea" id="RHEA-COMP:15607"/>
        <dbReference type="Rhea" id="RHEA-COMP:15608"/>
        <dbReference type="ChEBI" id="CHEBI:65314"/>
        <dbReference type="ChEBI" id="CHEBI:65315"/>
    </reaction>
</comment>
<name>A0A9X1W5D4_9GAMM</name>
<comment type="catalytic activity">
    <reaction evidence="3">
        <text>uridine(2604) in 23S rRNA = pseudouridine(2604) in 23S rRNA</text>
        <dbReference type="Rhea" id="RHEA:38875"/>
        <dbReference type="Rhea" id="RHEA-COMP:10093"/>
        <dbReference type="Rhea" id="RHEA-COMP:10094"/>
        <dbReference type="ChEBI" id="CHEBI:65314"/>
        <dbReference type="ChEBI" id="CHEBI:65315"/>
        <dbReference type="EC" id="5.4.99.21"/>
    </reaction>
</comment>
<keyword evidence="14" id="KW-1185">Reference proteome</keyword>
<evidence type="ECO:0000256" key="3">
    <source>
        <dbReference type="ARBA" id="ARBA00036535"/>
    </source>
</evidence>